<keyword evidence="2" id="KW-0813">Transport</keyword>
<sequence>MRLETRFWRPAEINTWGLWVLEWKVVVEKLRKDTSVGTSGMSEENVVMVERGRDLLPPPSGKKVVEAKASRGMRLLRGMAERFTWSLFSARTFAGADKAGNRYFSRKEEIDGILKEKRWVIFKGEDDPTSIPVEWICWLNGQRKIAPTPELISQAELAGLFPLPLPWLLLTFAGLGEAKSTTSFTEMAEMEARRQRVKLNVALLKKEEEERKAKGGSIKKAASTSKVGGPELRSFIQQFPGTSQGDKTKETDATGGMRDSGKICSAEERISDSLVGKNFLGAVRGRTDVWVNMKSDIVASSNENRSSKDEETDKMVQDQAKQQPE</sequence>
<keyword evidence="2" id="KW-0999">Mitochondrion inner membrane</keyword>
<feature type="region of interest" description="Disordered" evidence="3">
    <location>
        <begin position="237"/>
        <end position="264"/>
    </location>
</feature>
<dbReference type="Proteomes" id="UP001188597">
    <property type="component" value="Unassembled WGS sequence"/>
</dbReference>
<dbReference type="PANTHER" id="PTHR12910">
    <property type="entry name" value="NADH-UBIQUINONE OXIDOREDUCTASE SUBUNIT B17.2"/>
    <property type="match status" value="1"/>
</dbReference>
<dbReference type="Pfam" id="PF05071">
    <property type="entry name" value="NDUFA12"/>
    <property type="match status" value="1"/>
</dbReference>
<dbReference type="GO" id="GO:0006979">
    <property type="term" value="P:response to oxidative stress"/>
    <property type="evidence" value="ECO:0007669"/>
    <property type="project" value="TreeGrafter"/>
</dbReference>
<feature type="region of interest" description="Disordered" evidence="3">
    <location>
        <begin position="296"/>
        <end position="325"/>
    </location>
</feature>
<comment type="subcellular location">
    <subcellularLocation>
        <location evidence="2">Mitochondrion inner membrane</location>
        <topology evidence="2">Peripheral membrane protein</topology>
        <orientation evidence="2">Matrix side</orientation>
    </subcellularLocation>
</comment>
<evidence type="ECO:0000313" key="4">
    <source>
        <dbReference type="EMBL" id="KAK3025547.1"/>
    </source>
</evidence>
<accession>A0AA89B5I3</accession>
<feature type="compositionally biased region" description="Basic and acidic residues" evidence="3">
    <location>
        <begin position="305"/>
        <end position="316"/>
    </location>
</feature>
<evidence type="ECO:0000256" key="2">
    <source>
        <dbReference type="RuleBase" id="RU363103"/>
    </source>
</evidence>
<dbReference type="InterPro" id="IPR007763">
    <property type="entry name" value="NDUFA12"/>
</dbReference>
<comment type="function">
    <text evidence="2">Accessory subunit of the mitochondrial membrane respiratory chain NADH dehydrogenase (Complex I), that is believed not to be involved in catalysis. Complex I functions in the transfer of electrons from NADH to the respiratory chain. The immediate electron acceptor for the enzyme is believed to be ubiquinone.</text>
</comment>
<reference evidence="4" key="1">
    <citation type="submission" date="2022-12" db="EMBL/GenBank/DDBJ databases">
        <title>Draft genome assemblies for two species of Escallonia (Escalloniales).</title>
        <authorList>
            <person name="Chanderbali A."/>
            <person name="Dervinis C."/>
            <person name="Anghel I."/>
            <person name="Soltis D."/>
            <person name="Soltis P."/>
            <person name="Zapata F."/>
        </authorList>
    </citation>
    <scope>NUCLEOTIDE SEQUENCE</scope>
    <source>
        <strain evidence="4">UCBG64.0493</strain>
        <tissue evidence="4">Leaf</tissue>
    </source>
</reference>
<proteinExistence type="inferred from homology"/>
<dbReference type="GO" id="GO:0005743">
    <property type="term" value="C:mitochondrial inner membrane"/>
    <property type="evidence" value="ECO:0007669"/>
    <property type="project" value="UniProtKB-SubCell"/>
</dbReference>
<dbReference type="AlphaFoldDB" id="A0AA89B5I3"/>
<name>A0AA89B5I3_9ASTE</name>
<dbReference type="EMBL" id="JAVXUP010000543">
    <property type="protein sequence ID" value="KAK3025547.1"/>
    <property type="molecule type" value="Genomic_DNA"/>
</dbReference>
<dbReference type="PANTHER" id="PTHR12910:SF1">
    <property type="entry name" value="NADH DEHYDROGENASE [UBIQUINONE] 1 ALPHA SUBCOMPLEX SUBUNIT 12"/>
    <property type="match status" value="1"/>
</dbReference>
<organism evidence="4 5">
    <name type="scientific">Escallonia herrerae</name>
    <dbReference type="NCBI Taxonomy" id="1293975"/>
    <lineage>
        <taxon>Eukaryota</taxon>
        <taxon>Viridiplantae</taxon>
        <taxon>Streptophyta</taxon>
        <taxon>Embryophyta</taxon>
        <taxon>Tracheophyta</taxon>
        <taxon>Spermatophyta</taxon>
        <taxon>Magnoliopsida</taxon>
        <taxon>eudicotyledons</taxon>
        <taxon>Gunneridae</taxon>
        <taxon>Pentapetalae</taxon>
        <taxon>asterids</taxon>
        <taxon>campanulids</taxon>
        <taxon>Escalloniales</taxon>
        <taxon>Escalloniaceae</taxon>
        <taxon>Escallonia</taxon>
    </lineage>
</organism>
<protein>
    <recommendedName>
        <fullName evidence="2">NADH dehydrogenase [ubiquinone] 1 alpha subcomplex subunit 12</fullName>
    </recommendedName>
</protein>
<keyword evidence="2" id="KW-0249">Electron transport</keyword>
<dbReference type="GO" id="GO:0045271">
    <property type="term" value="C:respiratory chain complex I"/>
    <property type="evidence" value="ECO:0007669"/>
    <property type="project" value="InterPro"/>
</dbReference>
<evidence type="ECO:0000313" key="5">
    <source>
        <dbReference type="Proteomes" id="UP001188597"/>
    </source>
</evidence>
<keyword evidence="2" id="KW-0679">Respiratory chain</keyword>
<comment type="caution">
    <text evidence="4">The sequence shown here is derived from an EMBL/GenBank/DDBJ whole genome shotgun (WGS) entry which is preliminary data.</text>
</comment>
<comment type="similarity">
    <text evidence="1 2">Belongs to the complex I NDUFA12 subunit family.</text>
</comment>
<evidence type="ECO:0000256" key="3">
    <source>
        <dbReference type="SAM" id="MobiDB-lite"/>
    </source>
</evidence>
<evidence type="ECO:0000256" key="1">
    <source>
        <dbReference type="ARBA" id="ARBA00007355"/>
    </source>
</evidence>
<gene>
    <name evidence="4" type="ORF">RJ639_041025</name>
</gene>
<keyword evidence="2" id="KW-0496">Mitochondrion</keyword>
<keyword evidence="2" id="KW-0472">Membrane</keyword>
<keyword evidence="5" id="KW-1185">Reference proteome</keyword>